<dbReference type="Proteomes" id="UP001219957">
    <property type="component" value="Chromosome"/>
</dbReference>
<evidence type="ECO:0000313" key="1">
    <source>
        <dbReference type="EMBL" id="WED54300.1"/>
    </source>
</evidence>
<dbReference type="RefSeq" id="WP_214684549.1">
    <property type="nucleotide sequence ID" value="NZ_CP109617.1"/>
</dbReference>
<accession>A0ABY8AWW2</accession>
<evidence type="ECO:0000313" key="2">
    <source>
        <dbReference type="Proteomes" id="UP001219957"/>
    </source>
</evidence>
<proteinExistence type="predicted"/>
<reference evidence="1 2" key="1">
    <citation type="submission" date="2022-10" db="EMBL/GenBank/DDBJ databases">
        <title>Complete genome sequence of Exiguobacterium profundum TSS-3 isolated from an extremely saline-alkaline spring located in Ixtapa, Chiapas-Mexico.</title>
        <authorList>
            <person name="Rincon-Rosales R."/>
            <person name="Rogel M.A."/>
            <person name="Rincon-Molina C.I."/>
            <person name="Guerrero G."/>
            <person name="Manzano-Gomez L.A."/>
            <person name="Lopez-Lopez A."/>
            <person name="Rincon Molina F.A."/>
            <person name="Martinez-Romero E."/>
        </authorList>
    </citation>
    <scope>NUCLEOTIDE SEQUENCE [LARGE SCALE GENOMIC DNA]</scope>
    <source>
        <strain evidence="1 2">TSS-3</strain>
    </source>
</reference>
<dbReference type="EMBL" id="CP109617">
    <property type="protein sequence ID" value="WED54300.1"/>
    <property type="molecule type" value="Genomic_DNA"/>
</dbReference>
<sequence length="117" mass="13769">MNYSIYFEREGNILYTGASRIQLEVLPLPDSINELEQMICSESIQTLYLSTYQIHDRNILEPQSISDIRSQWNESYKSHIVLSNESDLDDFQDGYCFFAELFHDPLKNKILILYQAH</sequence>
<name>A0ABY8AWW2_9BACL</name>
<gene>
    <name evidence="1" type="ORF">OE059_09550</name>
</gene>
<protein>
    <submittedName>
        <fullName evidence="1">Uncharacterized protein</fullName>
    </submittedName>
</protein>
<keyword evidence="2" id="KW-1185">Reference proteome</keyword>
<organism evidence="1 2">
    <name type="scientific">Exiguobacterium profundum</name>
    <dbReference type="NCBI Taxonomy" id="307643"/>
    <lineage>
        <taxon>Bacteria</taxon>
        <taxon>Bacillati</taxon>
        <taxon>Bacillota</taxon>
        <taxon>Bacilli</taxon>
        <taxon>Bacillales</taxon>
        <taxon>Bacillales Family XII. Incertae Sedis</taxon>
        <taxon>Exiguobacterium</taxon>
    </lineage>
</organism>